<proteinExistence type="predicted"/>
<dbReference type="SUPFAM" id="SSF52047">
    <property type="entry name" value="RNI-like"/>
    <property type="match status" value="1"/>
</dbReference>
<dbReference type="SMART" id="SM00368">
    <property type="entry name" value="LRR_RI"/>
    <property type="match status" value="1"/>
</dbReference>
<evidence type="ECO:0000313" key="2">
    <source>
        <dbReference type="EMBL" id="KAK3800974.1"/>
    </source>
</evidence>
<evidence type="ECO:0000313" key="3">
    <source>
        <dbReference type="Proteomes" id="UP001283361"/>
    </source>
</evidence>
<dbReference type="AlphaFoldDB" id="A0AAE1B7Q0"/>
<dbReference type="Proteomes" id="UP001283361">
    <property type="component" value="Unassembled WGS sequence"/>
</dbReference>
<dbReference type="EMBL" id="JAWDGP010000384">
    <property type="protein sequence ID" value="KAK3800974.1"/>
    <property type="molecule type" value="Genomic_DNA"/>
</dbReference>
<accession>A0AAE1B7Q0</accession>
<feature type="region of interest" description="Disordered" evidence="1">
    <location>
        <begin position="35"/>
        <end position="59"/>
    </location>
</feature>
<protein>
    <submittedName>
        <fullName evidence="2">Uncharacterized protein</fullName>
    </submittedName>
</protein>
<keyword evidence="3" id="KW-1185">Reference proteome</keyword>
<dbReference type="InterPro" id="IPR032675">
    <property type="entry name" value="LRR_dom_sf"/>
</dbReference>
<dbReference type="Gene3D" id="3.80.10.10">
    <property type="entry name" value="Ribonuclease Inhibitor"/>
    <property type="match status" value="1"/>
</dbReference>
<evidence type="ECO:0000256" key="1">
    <source>
        <dbReference type="SAM" id="MobiDB-lite"/>
    </source>
</evidence>
<dbReference type="Pfam" id="PF13516">
    <property type="entry name" value="LRR_6"/>
    <property type="match status" value="1"/>
</dbReference>
<dbReference type="InterPro" id="IPR001611">
    <property type="entry name" value="Leu-rich_rpt"/>
</dbReference>
<comment type="caution">
    <text evidence="2">The sequence shown here is derived from an EMBL/GenBank/DDBJ whole genome shotgun (WGS) entry which is preliminary data.</text>
</comment>
<organism evidence="2 3">
    <name type="scientific">Elysia crispata</name>
    <name type="common">lettuce slug</name>
    <dbReference type="NCBI Taxonomy" id="231223"/>
    <lineage>
        <taxon>Eukaryota</taxon>
        <taxon>Metazoa</taxon>
        <taxon>Spiralia</taxon>
        <taxon>Lophotrochozoa</taxon>
        <taxon>Mollusca</taxon>
        <taxon>Gastropoda</taxon>
        <taxon>Heterobranchia</taxon>
        <taxon>Euthyneura</taxon>
        <taxon>Panpulmonata</taxon>
        <taxon>Sacoglossa</taxon>
        <taxon>Placobranchoidea</taxon>
        <taxon>Plakobranchidae</taxon>
        <taxon>Elysia</taxon>
    </lineage>
</organism>
<name>A0AAE1B7Q0_9GAST</name>
<gene>
    <name evidence="2" type="ORF">RRG08_001222</name>
</gene>
<sequence>MPVPNLPQRPEGVLMQVSRRTTNRVPHTSVLETSETLMSEPEMDPNMTERSPNFTPRGNKFGERGARYCAVAINNNATLRELNIANNRIQDEGAGLIGKALGTFV</sequence>
<reference evidence="2" key="1">
    <citation type="journal article" date="2023" name="G3 (Bethesda)">
        <title>A reference genome for the long-term kleptoplast-retaining sea slug Elysia crispata morphotype clarki.</title>
        <authorList>
            <person name="Eastman K.E."/>
            <person name="Pendleton A.L."/>
            <person name="Shaikh M.A."/>
            <person name="Suttiyut T."/>
            <person name="Ogas R."/>
            <person name="Tomko P."/>
            <person name="Gavelis G."/>
            <person name="Widhalm J.R."/>
            <person name="Wisecaver J.H."/>
        </authorList>
    </citation>
    <scope>NUCLEOTIDE SEQUENCE</scope>
    <source>
        <strain evidence="2">ECLA1</strain>
    </source>
</reference>